<evidence type="ECO:0000313" key="7">
    <source>
        <dbReference type="EMBL" id="KAF6020154.1"/>
    </source>
</evidence>
<gene>
    <name evidence="7" type="ORF">EB796_021527</name>
</gene>
<dbReference type="PROSITE" id="PS50081">
    <property type="entry name" value="ZF_DAG_PE_2"/>
    <property type="match status" value="1"/>
</dbReference>
<dbReference type="GO" id="GO:0005096">
    <property type="term" value="F:GTPase activator activity"/>
    <property type="evidence" value="ECO:0007669"/>
    <property type="project" value="TreeGrafter"/>
</dbReference>
<evidence type="ECO:0008006" key="9">
    <source>
        <dbReference type="Google" id="ProtNLM"/>
    </source>
</evidence>
<dbReference type="PANTHER" id="PTHR46199">
    <property type="entry name" value="RAC GTPASE-ACTIVATING PROTEIN 1"/>
    <property type="match status" value="1"/>
</dbReference>
<evidence type="ECO:0000256" key="1">
    <source>
        <dbReference type="ARBA" id="ARBA00022723"/>
    </source>
</evidence>
<protein>
    <recommendedName>
        <fullName evidence="9">RACGAP1</fullName>
    </recommendedName>
</protein>
<keyword evidence="1" id="KW-0479">Metal-binding</keyword>
<evidence type="ECO:0000259" key="5">
    <source>
        <dbReference type="PROSITE" id="PS50081"/>
    </source>
</evidence>
<dbReference type="Gene3D" id="1.10.555.10">
    <property type="entry name" value="Rho GTPase activation protein"/>
    <property type="match status" value="1"/>
</dbReference>
<feature type="coiled-coil region" evidence="3">
    <location>
        <begin position="48"/>
        <end position="110"/>
    </location>
</feature>
<dbReference type="InterPro" id="IPR000198">
    <property type="entry name" value="RhoGAP_dom"/>
</dbReference>
<dbReference type="GO" id="GO:0030496">
    <property type="term" value="C:midbody"/>
    <property type="evidence" value="ECO:0007669"/>
    <property type="project" value="TreeGrafter"/>
</dbReference>
<dbReference type="InterPro" id="IPR046349">
    <property type="entry name" value="C1-like_sf"/>
</dbReference>
<dbReference type="GO" id="GO:0046872">
    <property type="term" value="F:metal ion binding"/>
    <property type="evidence" value="ECO:0007669"/>
    <property type="project" value="UniProtKB-KW"/>
</dbReference>
<dbReference type="PROSITE" id="PS00479">
    <property type="entry name" value="ZF_DAG_PE_1"/>
    <property type="match status" value="1"/>
</dbReference>
<sequence>MASISEMASKELSILARYDDANRHCLFTFREEGMSKFAMDEIRRRQILRKNSKGAMKLQEELKQANNNRKTLELTLAQVRHDLEEEMNERQKLQVEVEQLARQLQLIKELVGDKSYNLLSEDDRRKLAFLNTSQACSGGSPSMMDTALIDDSYSLLSESEYDKTGDDLLMSRVKRRSKRKSHQNRSSELSMPRHVLTDATLKKYSKPPTAPPPESEGTGGDLTPPKRRRLVGGETETSVDTEDSLRPAPQTEVKLRRSTRRHNRSLSAGAVLYEEDLDTDSFQSIEPRRWTPSTNLTSAPKGILKKGGVDSPVSQSPPESPTLKRWASASKLQRQHNLFFKNVMNLEACKPCGKKIKFNTRAYKCKDCKEACHVECKDRLSQFCIPKGTTPSKGTQGNIISDFAPSNPPFVPSIILQCVNQVESKGFSEEGIYRKSGSDKEVKELKERFLKGKEPKLNQVHDIHVICGCLKDFLRNLKEPLIPTSLWASFVNAAQTSDEYQRFQAVRGAVKQLPPVNRDSIAFLILHLQRAETRMGIDNLAKVFGPTIVGFSVTTPEPMQMIHETGPQQNVMTALLEHNTDYWTDILGGIHSEIGSLDYDMGGDEPAGRYNQGYGIETPAPKSAAKVKKVDTGVNKTFFPSPMLK</sequence>
<dbReference type="GO" id="GO:0032154">
    <property type="term" value="C:cleavage furrow"/>
    <property type="evidence" value="ECO:0007669"/>
    <property type="project" value="TreeGrafter"/>
</dbReference>
<feature type="region of interest" description="Disordered" evidence="4">
    <location>
        <begin position="284"/>
        <end position="323"/>
    </location>
</feature>
<dbReference type="OrthoDB" id="2218807at2759"/>
<dbReference type="GO" id="GO:0051233">
    <property type="term" value="C:spindle midzone"/>
    <property type="evidence" value="ECO:0007669"/>
    <property type="project" value="TreeGrafter"/>
</dbReference>
<dbReference type="AlphaFoldDB" id="A0A7J7J398"/>
<dbReference type="PROSITE" id="PS50238">
    <property type="entry name" value="RHOGAP"/>
    <property type="match status" value="1"/>
</dbReference>
<dbReference type="EMBL" id="VXIV02003191">
    <property type="protein sequence ID" value="KAF6020154.1"/>
    <property type="molecule type" value="Genomic_DNA"/>
</dbReference>
<organism evidence="7 8">
    <name type="scientific">Bugula neritina</name>
    <name type="common">Brown bryozoan</name>
    <name type="synonym">Sertularia neritina</name>
    <dbReference type="NCBI Taxonomy" id="10212"/>
    <lineage>
        <taxon>Eukaryota</taxon>
        <taxon>Metazoa</taxon>
        <taxon>Spiralia</taxon>
        <taxon>Lophotrochozoa</taxon>
        <taxon>Bryozoa</taxon>
        <taxon>Gymnolaemata</taxon>
        <taxon>Cheilostomatida</taxon>
        <taxon>Flustrina</taxon>
        <taxon>Buguloidea</taxon>
        <taxon>Bugulidae</taxon>
        <taxon>Bugula</taxon>
    </lineage>
</organism>
<comment type="caution">
    <text evidence="7">The sequence shown here is derived from an EMBL/GenBank/DDBJ whole genome shotgun (WGS) entry which is preliminary data.</text>
</comment>
<feature type="domain" description="Phorbol-ester/DAG-type" evidence="5">
    <location>
        <begin position="335"/>
        <end position="384"/>
    </location>
</feature>
<accession>A0A7J7J398</accession>
<feature type="domain" description="Rho-GAP" evidence="6">
    <location>
        <begin position="398"/>
        <end position="583"/>
    </location>
</feature>
<dbReference type="GO" id="GO:0005634">
    <property type="term" value="C:nucleus"/>
    <property type="evidence" value="ECO:0007669"/>
    <property type="project" value="TreeGrafter"/>
</dbReference>
<keyword evidence="2" id="KW-0862">Zinc</keyword>
<dbReference type="SUPFAM" id="SSF57889">
    <property type="entry name" value="Cysteine-rich domain"/>
    <property type="match status" value="1"/>
</dbReference>
<evidence type="ECO:0000259" key="6">
    <source>
        <dbReference type="PROSITE" id="PS50238"/>
    </source>
</evidence>
<dbReference type="SUPFAM" id="SSF48350">
    <property type="entry name" value="GTPase activation domain, GAP"/>
    <property type="match status" value="1"/>
</dbReference>
<evidence type="ECO:0000256" key="3">
    <source>
        <dbReference type="SAM" id="Coils"/>
    </source>
</evidence>
<dbReference type="Proteomes" id="UP000593567">
    <property type="component" value="Unassembled WGS sequence"/>
</dbReference>
<name>A0A7J7J398_BUGNE</name>
<dbReference type="GO" id="GO:0097149">
    <property type="term" value="C:centralspindlin complex"/>
    <property type="evidence" value="ECO:0007669"/>
    <property type="project" value="TreeGrafter"/>
</dbReference>
<evidence type="ECO:0000256" key="4">
    <source>
        <dbReference type="SAM" id="MobiDB-lite"/>
    </source>
</evidence>
<keyword evidence="3" id="KW-0175">Coiled coil</keyword>
<reference evidence="7" key="1">
    <citation type="submission" date="2020-06" db="EMBL/GenBank/DDBJ databases">
        <title>Draft genome of Bugula neritina, a colonial animal packing powerful symbionts and potential medicines.</title>
        <authorList>
            <person name="Rayko M."/>
        </authorList>
    </citation>
    <scope>NUCLEOTIDE SEQUENCE [LARGE SCALE GENOMIC DNA]</scope>
    <source>
        <strain evidence="7">Kwan_BN1</strain>
    </source>
</reference>
<keyword evidence="8" id="KW-1185">Reference proteome</keyword>
<dbReference type="GO" id="GO:0007266">
    <property type="term" value="P:Rho protein signal transduction"/>
    <property type="evidence" value="ECO:0007669"/>
    <property type="project" value="TreeGrafter"/>
</dbReference>
<dbReference type="CDD" id="cd20821">
    <property type="entry name" value="C1_MgcRacGAP"/>
    <property type="match status" value="1"/>
</dbReference>
<feature type="region of interest" description="Disordered" evidence="4">
    <location>
        <begin position="167"/>
        <end position="263"/>
    </location>
</feature>
<dbReference type="GO" id="GO:0051256">
    <property type="term" value="P:mitotic spindle midzone assembly"/>
    <property type="evidence" value="ECO:0007669"/>
    <property type="project" value="TreeGrafter"/>
</dbReference>
<feature type="compositionally biased region" description="Basic residues" evidence="4">
    <location>
        <begin position="172"/>
        <end position="183"/>
    </location>
</feature>
<dbReference type="Gene3D" id="3.30.60.20">
    <property type="match status" value="1"/>
</dbReference>
<proteinExistence type="predicted"/>
<dbReference type="SMART" id="SM00324">
    <property type="entry name" value="RhoGAP"/>
    <property type="match status" value="1"/>
</dbReference>
<dbReference type="SMART" id="SM00109">
    <property type="entry name" value="C1"/>
    <property type="match status" value="1"/>
</dbReference>
<dbReference type="InterPro" id="IPR002219">
    <property type="entry name" value="PKC_DAG/PE"/>
</dbReference>
<dbReference type="PANTHER" id="PTHR46199:SF3">
    <property type="entry name" value="RAC GTPASE-ACTIVATING PROTEIN 1"/>
    <property type="match status" value="1"/>
</dbReference>
<evidence type="ECO:0000313" key="8">
    <source>
        <dbReference type="Proteomes" id="UP000593567"/>
    </source>
</evidence>
<dbReference type="GO" id="GO:0000281">
    <property type="term" value="P:mitotic cytokinesis"/>
    <property type="evidence" value="ECO:0007669"/>
    <property type="project" value="TreeGrafter"/>
</dbReference>
<dbReference type="Pfam" id="PF00620">
    <property type="entry name" value="RhoGAP"/>
    <property type="match status" value="1"/>
</dbReference>
<dbReference type="InterPro" id="IPR008936">
    <property type="entry name" value="Rho_GTPase_activation_prot"/>
</dbReference>
<evidence type="ECO:0000256" key="2">
    <source>
        <dbReference type="ARBA" id="ARBA00022833"/>
    </source>
</evidence>